<dbReference type="PIRSF" id="PIRSF036625">
    <property type="entry name" value="GAF_ANTAR"/>
    <property type="match status" value="1"/>
</dbReference>
<keyword evidence="1" id="KW-0808">Transferase</keyword>
<dbReference type="HOGENOM" id="CLU_074354_0_2_11"/>
<evidence type="ECO:0000259" key="5">
    <source>
        <dbReference type="PROSITE" id="PS50921"/>
    </source>
</evidence>
<evidence type="ECO:0000256" key="3">
    <source>
        <dbReference type="ARBA" id="ARBA00023015"/>
    </source>
</evidence>
<dbReference type="InterPro" id="IPR011006">
    <property type="entry name" value="CheY-like_superfamily"/>
</dbReference>
<keyword evidence="7" id="KW-1185">Reference proteome</keyword>
<protein>
    <submittedName>
        <fullName evidence="6">ANTAR domain protein</fullName>
    </submittedName>
</protein>
<dbReference type="InterPro" id="IPR005561">
    <property type="entry name" value="ANTAR"/>
</dbReference>
<evidence type="ECO:0000313" key="6">
    <source>
        <dbReference type="EMBL" id="ABM10057.1"/>
    </source>
</evidence>
<keyword evidence="2" id="KW-0418">Kinase</keyword>
<dbReference type="InterPro" id="IPR003018">
    <property type="entry name" value="GAF"/>
</dbReference>
<dbReference type="GO" id="GO:0016301">
    <property type="term" value="F:kinase activity"/>
    <property type="evidence" value="ECO:0007669"/>
    <property type="project" value="UniProtKB-KW"/>
</dbReference>
<dbReference type="InterPro" id="IPR036388">
    <property type="entry name" value="WH-like_DNA-bd_sf"/>
</dbReference>
<evidence type="ECO:0000313" key="7">
    <source>
        <dbReference type="Proteomes" id="UP000000637"/>
    </source>
</evidence>
<dbReference type="Proteomes" id="UP000000637">
    <property type="component" value="Chromosome"/>
</dbReference>
<dbReference type="Gene3D" id="1.10.10.10">
    <property type="entry name" value="Winged helix-like DNA-binding domain superfamily/Winged helix DNA-binding domain"/>
    <property type="match status" value="1"/>
</dbReference>
<organism evidence="6 7">
    <name type="scientific">Paenarthrobacter aurescens (strain TC1)</name>
    <dbReference type="NCBI Taxonomy" id="290340"/>
    <lineage>
        <taxon>Bacteria</taxon>
        <taxon>Bacillati</taxon>
        <taxon>Actinomycetota</taxon>
        <taxon>Actinomycetes</taxon>
        <taxon>Micrococcales</taxon>
        <taxon>Micrococcaceae</taxon>
        <taxon>Paenarthrobacter</taxon>
    </lineage>
</organism>
<sequence length="257" mass="27130">MTESGTLPTIRLMETTGSAEHIRSLHELVVGSSDIHGILNGVTGFACDAMSKVAGENIDCALTLRRRKRTATVAGSSERAVQLDMIEQGLGEGPCLEALDVGHPVLLADVATDTNWPLYSAALAAEGIHSALGVPMDLGETSQAVINFFAPTAGTFTEAVIAEAAAFADVAGSTLRLAIRIETVEQLNADLKTAMSSRTVIDLACGVIMAQNRCSQDEAFEFLTKASSHRNKKLHAVASDIIAHLTGGSDNHLRFED</sequence>
<dbReference type="Pfam" id="PF03861">
    <property type="entry name" value="ANTAR"/>
    <property type="match status" value="1"/>
</dbReference>
<dbReference type="PROSITE" id="PS50921">
    <property type="entry name" value="ANTAR"/>
    <property type="match status" value="1"/>
</dbReference>
<dbReference type="STRING" id="290340.AAur_0357"/>
<evidence type="ECO:0000256" key="4">
    <source>
        <dbReference type="ARBA" id="ARBA00023163"/>
    </source>
</evidence>
<keyword evidence="3" id="KW-0805">Transcription regulation</keyword>
<dbReference type="Gene3D" id="3.30.450.40">
    <property type="match status" value="1"/>
</dbReference>
<evidence type="ECO:0000256" key="2">
    <source>
        <dbReference type="ARBA" id="ARBA00022777"/>
    </source>
</evidence>
<reference evidence="6 7" key="1">
    <citation type="journal article" date="2006" name="PLoS Genet.">
        <title>Secrets of soil survival revealed by the genome sequence of Arthrobacter aurescens TC1.</title>
        <authorList>
            <person name="Mongodin E.F."/>
            <person name="Shapir N."/>
            <person name="Daugherty S.C."/>
            <person name="DeBoy R.T."/>
            <person name="Emerson J.B."/>
            <person name="Shvartzbeyn A."/>
            <person name="Radune D."/>
            <person name="Vamathevan J."/>
            <person name="Riggs F."/>
            <person name="Grinberg V."/>
            <person name="Khouri H."/>
            <person name="Wackett L.P."/>
            <person name="Nelson K.E."/>
            <person name="Sadowsky M.J."/>
        </authorList>
    </citation>
    <scope>NUCLEOTIDE SEQUENCE [LARGE SCALE GENOMIC DNA]</scope>
    <source>
        <strain evidence="6 7">TC1</strain>
    </source>
</reference>
<dbReference type="AlphaFoldDB" id="A1R1R1"/>
<dbReference type="InterPro" id="IPR029016">
    <property type="entry name" value="GAF-like_dom_sf"/>
</dbReference>
<dbReference type="OrthoDB" id="3820533at2"/>
<dbReference type="EMBL" id="CP000474">
    <property type="protein sequence ID" value="ABM10057.1"/>
    <property type="molecule type" value="Genomic_DNA"/>
</dbReference>
<keyword evidence="4" id="KW-0804">Transcription</keyword>
<proteinExistence type="predicted"/>
<dbReference type="SMART" id="SM01012">
    <property type="entry name" value="ANTAR"/>
    <property type="match status" value="1"/>
</dbReference>
<accession>A1R1R1</accession>
<name>A1R1R1_PAEAT</name>
<gene>
    <name evidence="6" type="ordered locus">AAur_0357</name>
</gene>
<dbReference type="Pfam" id="PF13185">
    <property type="entry name" value="GAF_2"/>
    <property type="match status" value="1"/>
</dbReference>
<dbReference type="InterPro" id="IPR012074">
    <property type="entry name" value="GAF_ANTAR"/>
</dbReference>
<dbReference type="GO" id="GO:0003723">
    <property type="term" value="F:RNA binding"/>
    <property type="evidence" value="ECO:0007669"/>
    <property type="project" value="InterPro"/>
</dbReference>
<dbReference type="eggNOG" id="COG3707">
    <property type="taxonomic scope" value="Bacteria"/>
</dbReference>
<dbReference type="KEGG" id="aau:AAur_0357"/>
<dbReference type="SUPFAM" id="SSF52172">
    <property type="entry name" value="CheY-like"/>
    <property type="match status" value="1"/>
</dbReference>
<evidence type="ECO:0000256" key="1">
    <source>
        <dbReference type="ARBA" id="ARBA00022679"/>
    </source>
</evidence>
<dbReference type="SUPFAM" id="SSF55781">
    <property type="entry name" value="GAF domain-like"/>
    <property type="match status" value="1"/>
</dbReference>
<feature type="domain" description="ANTAR" evidence="5">
    <location>
        <begin position="181"/>
        <end position="242"/>
    </location>
</feature>